<dbReference type="EMBL" id="BQNB010021853">
    <property type="protein sequence ID" value="GJU10702.1"/>
    <property type="molecule type" value="Genomic_DNA"/>
</dbReference>
<feature type="region of interest" description="Disordered" evidence="1">
    <location>
        <begin position="1"/>
        <end position="27"/>
    </location>
</feature>
<gene>
    <name evidence="2" type="ORF">Tco_1133098</name>
</gene>
<dbReference type="Proteomes" id="UP001151760">
    <property type="component" value="Unassembled WGS sequence"/>
</dbReference>
<feature type="compositionally biased region" description="Low complexity" evidence="1">
    <location>
        <begin position="9"/>
        <end position="19"/>
    </location>
</feature>
<keyword evidence="3" id="KW-1185">Reference proteome</keyword>
<accession>A0ABQ5JDS3</accession>
<name>A0ABQ5JDS3_9ASTR</name>
<sequence>MGKGLILKPLSESSSSPSPTQIQEENDPVDNYTLYTIAYMNQLPPIEGESLESKKTKGMFKCFSHFLSKLGKKNEQTPTKKKRILGVDQLTKDPSSSGQKDLVFVKSSANDTKVSIPRVEIPWLSKAEGFILPNHDTGRILPAESQRNITHSLVVVIDSSITDYDSTDESSVCSTPLLLPQKLCSVEPISGSKTIKSILKLNSTFKAEALKCIIINEPSSVPIMCCRVGSIY</sequence>
<evidence type="ECO:0000313" key="2">
    <source>
        <dbReference type="EMBL" id="GJU10702.1"/>
    </source>
</evidence>
<proteinExistence type="predicted"/>
<evidence type="ECO:0000256" key="1">
    <source>
        <dbReference type="SAM" id="MobiDB-lite"/>
    </source>
</evidence>
<feature type="region of interest" description="Disordered" evidence="1">
    <location>
        <begin position="74"/>
        <end position="97"/>
    </location>
</feature>
<reference evidence="2" key="1">
    <citation type="journal article" date="2022" name="Int. J. Mol. Sci.">
        <title>Draft Genome of Tanacetum Coccineum: Genomic Comparison of Closely Related Tanacetum-Family Plants.</title>
        <authorList>
            <person name="Yamashiro T."/>
            <person name="Shiraishi A."/>
            <person name="Nakayama K."/>
            <person name="Satake H."/>
        </authorList>
    </citation>
    <scope>NUCLEOTIDE SEQUENCE</scope>
</reference>
<comment type="caution">
    <text evidence="2">The sequence shown here is derived from an EMBL/GenBank/DDBJ whole genome shotgun (WGS) entry which is preliminary data.</text>
</comment>
<reference evidence="2" key="2">
    <citation type="submission" date="2022-01" db="EMBL/GenBank/DDBJ databases">
        <authorList>
            <person name="Yamashiro T."/>
            <person name="Shiraishi A."/>
            <person name="Satake H."/>
            <person name="Nakayama K."/>
        </authorList>
    </citation>
    <scope>NUCLEOTIDE SEQUENCE</scope>
</reference>
<protein>
    <submittedName>
        <fullName evidence="2">Uncharacterized protein</fullName>
    </submittedName>
</protein>
<organism evidence="2 3">
    <name type="scientific">Tanacetum coccineum</name>
    <dbReference type="NCBI Taxonomy" id="301880"/>
    <lineage>
        <taxon>Eukaryota</taxon>
        <taxon>Viridiplantae</taxon>
        <taxon>Streptophyta</taxon>
        <taxon>Embryophyta</taxon>
        <taxon>Tracheophyta</taxon>
        <taxon>Spermatophyta</taxon>
        <taxon>Magnoliopsida</taxon>
        <taxon>eudicotyledons</taxon>
        <taxon>Gunneridae</taxon>
        <taxon>Pentapetalae</taxon>
        <taxon>asterids</taxon>
        <taxon>campanulids</taxon>
        <taxon>Asterales</taxon>
        <taxon>Asteraceae</taxon>
        <taxon>Asteroideae</taxon>
        <taxon>Anthemideae</taxon>
        <taxon>Anthemidinae</taxon>
        <taxon>Tanacetum</taxon>
    </lineage>
</organism>
<evidence type="ECO:0000313" key="3">
    <source>
        <dbReference type="Proteomes" id="UP001151760"/>
    </source>
</evidence>